<evidence type="ECO:0000256" key="8">
    <source>
        <dbReference type="ARBA" id="ARBA00023136"/>
    </source>
</evidence>
<feature type="transmembrane region" description="Helical" evidence="10">
    <location>
        <begin position="346"/>
        <end position="366"/>
    </location>
</feature>
<feature type="transmembrane region" description="Helical" evidence="10">
    <location>
        <begin position="386"/>
        <end position="405"/>
    </location>
</feature>
<dbReference type="PANTHER" id="PTHR43298:SF2">
    <property type="entry name" value="FMN_FAD EXPORTER YEEO-RELATED"/>
    <property type="match status" value="1"/>
</dbReference>
<comment type="subcellular location">
    <subcellularLocation>
        <location evidence="1">Cell membrane</location>
        <topology evidence="1">Multi-pass membrane protein</topology>
    </subcellularLocation>
</comment>
<dbReference type="InterPro" id="IPR002528">
    <property type="entry name" value="MATE_fam"/>
</dbReference>
<organism evidence="11 12">
    <name type="scientific">Phocaeicola plebeius CAG:211</name>
    <dbReference type="NCBI Taxonomy" id="1263052"/>
    <lineage>
        <taxon>Bacteria</taxon>
        <taxon>Pseudomonadati</taxon>
        <taxon>Bacteroidota</taxon>
        <taxon>Bacteroidia</taxon>
        <taxon>Bacteroidales</taxon>
        <taxon>Bacteroidaceae</taxon>
        <taxon>Phocaeicola</taxon>
    </lineage>
</organism>
<gene>
    <name evidence="11" type="ORF">BN536_01388</name>
</gene>
<feature type="transmembrane region" description="Helical" evidence="10">
    <location>
        <begin position="168"/>
        <end position="187"/>
    </location>
</feature>
<accession>R5V855</accession>
<dbReference type="GO" id="GO:0042910">
    <property type="term" value="F:xenobiotic transmembrane transporter activity"/>
    <property type="evidence" value="ECO:0007669"/>
    <property type="project" value="InterPro"/>
</dbReference>
<feature type="transmembrane region" description="Helical" evidence="10">
    <location>
        <begin position="131"/>
        <end position="148"/>
    </location>
</feature>
<protein>
    <recommendedName>
        <fullName evidence="9">Multidrug-efflux transporter</fullName>
    </recommendedName>
</protein>
<name>R5V855_9BACT</name>
<evidence type="ECO:0000256" key="5">
    <source>
        <dbReference type="ARBA" id="ARBA00022692"/>
    </source>
</evidence>
<dbReference type="NCBIfam" id="TIGR00797">
    <property type="entry name" value="matE"/>
    <property type="match status" value="1"/>
</dbReference>
<sequence>MPVSILSNFTVTLPRILKKVKKMDNSVTKKRAQSNEIDMLNGPLFKKILLFALPLAASSLLQELFNSVDVAVVGHFVGSRALAAVGSNAPVIGLLINLFMGVSMGACAIISNHIGQQDDRSIRNAISTVQLVALLSGFFLLVLGQVAARPILTWMGTPPDVLDEAVTYLRIYFLGMPFIMAFNFDAAILRSMGDTRRPLYILVMAGVVNTLLNLLFVIGFGMGVAGVAVATGIANAVSATLIIRLLRKEKEPFRLHFDKMKIHGVELSRMLRIGVPAGVQGMIFSISNVVVQSSINSYGADAIAGSSAALNFEYYCYFIIQGFNGAAISFIAQNYGAGRMDRVHRVFWICMGSSLAFCAAFNWLFAWQDDFFLGFFSDVPMVHHFGAIRMHIVLACQFIASSYEIAGSSLRGMGKSLTPAVLTVFGTCLLRIVWVYGVSPVWRGYDVLMMVYPVSWVVTGLLVLTVYWLFIRKKRLALN</sequence>
<reference evidence="11" key="1">
    <citation type="submission" date="2012-11" db="EMBL/GenBank/DDBJ databases">
        <title>Dependencies among metagenomic species, viruses, plasmids and units of genetic variation.</title>
        <authorList>
            <person name="Nielsen H.B."/>
            <person name="Almeida M."/>
            <person name="Juncker A.S."/>
            <person name="Rasmussen S."/>
            <person name="Li J."/>
            <person name="Sunagawa S."/>
            <person name="Plichta D."/>
            <person name="Gautier L."/>
            <person name="Le Chatelier E."/>
            <person name="Peletier E."/>
            <person name="Bonde I."/>
            <person name="Nielsen T."/>
            <person name="Manichanh C."/>
            <person name="Arumugam M."/>
            <person name="Batto J."/>
            <person name="Santos M.B.Q.D."/>
            <person name="Blom N."/>
            <person name="Borruel N."/>
            <person name="Burgdorf K.S."/>
            <person name="Boumezbeur F."/>
            <person name="Casellas F."/>
            <person name="Dore J."/>
            <person name="Guarner F."/>
            <person name="Hansen T."/>
            <person name="Hildebrand F."/>
            <person name="Kaas R.S."/>
            <person name="Kennedy S."/>
            <person name="Kristiansen K."/>
            <person name="Kultima J.R."/>
            <person name="Leonard P."/>
            <person name="Levenez F."/>
            <person name="Lund O."/>
            <person name="Moumen B."/>
            <person name="Le Paslier D."/>
            <person name="Pons N."/>
            <person name="Pedersen O."/>
            <person name="Prifti E."/>
            <person name="Qin J."/>
            <person name="Raes J."/>
            <person name="Tap J."/>
            <person name="Tims S."/>
            <person name="Ussery D.W."/>
            <person name="Yamada T."/>
            <person name="MetaHit consortium"/>
            <person name="Renault P."/>
            <person name="Sicheritz-Ponten T."/>
            <person name="Bork P."/>
            <person name="Wang J."/>
            <person name="Brunak S."/>
            <person name="Ehrlich S.D."/>
        </authorList>
    </citation>
    <scope>NUCLEOTIDE SEQUENCE [LARGE SCALE GENOMIC DNA]</scope>
</reference>
<evidence type="ECO:0000256" key="1">
    <source>
        <dbReference type="ARBA" id="ARBA00004651"/>
    </source>
</evidence>
<dbReference type="InterPro" id="IPR048279">
    <property type="entry name" value="MdtK-like"/>
</dbReference>
<evidence type="ECO:0000256" key="2">
    <source>
        <dbReference type="ARBA" id="ARBA00022448"/>
    </source>
</evidence>
<dbReference type="PANTHER" id="PTHR43298">
    <property type="entry name" value="MULTIDRUG RESISTANCE PROTEIN NORM-RELATED"/>
    <property type="match status" value="1"/>
</dbReference>
<evidence type="ECO:0000256" key="10">
    <source>
        <dbReference type="SAM" id="Phobius"/>
    </source>
</evidence>
<keyword evidence="2" id="KW-0813">Transport</keyword>
<evidence type="ECO:0000256" key="7">
    <source>
        <dbReference type="ARBA" id="ARBA00023065"/>
    </source>
</evidence>
<evidence type="ECO:0000256" key="3">
    <source>
        <dbReference type="ARBA" id="ARBA00022449"/>
    </source>
</evidence>
<evidence type="ECO:0000256" key="9">
    <source>
        <dbReference type="ARBA" id="ARBA00031636"/>
    </source>
</evidence>
<dbReference type="Pfam" id="PF01554">
    <property type="entry name" value="MatE"/>
    <property type="match status" value="2"/>
</dbReference>
<dbReference type="GO" id="GO:0015297">
    <property type="term" value="F:antiporter activity"/>
    <property type="evidence" value="ECO:0007669"/>
    <property type="project" value="UniProtKB-KW"/>
</dbReference>
<feature type="transmembrane region" description="Helical" evidence="10">
    <location>
        <begin position="417"/>
        <end position="437"/>
    </location>
</feature>
<dbReference type="Proteomes" id="UP000018372">
    <property type="component" value="Unassembled WGS sequence"/>
</dbReference>
<feature type="transmembrane region" description="Helical" evidence="10">
    <location>
        <begin position="88"/>
        <end position="110"/>
    </location>
</feature>
<keyword evidence="3" id="KW-0050">Antiport</keyword>
<keyword evidence="7" id="KW-0406">Ion transport</keyword>
<feature type="transmembrane region" description="Helical" evidence="10">
    <location>
        <begin position="224"/>
        <end position="246"/>
    </location>
</feature>
<keyword evidence="8 10" id="KW-0472">Membrane</keyword>
<keyword evidence="4" id="KW-1003">Cell membrane</keyword>
<evidence type="ECO:0000313" key="11">
    <source>
        <dbReference type="EMBL" id="CCZ86525.1"/>
    </source>
</evidence>
<feature type="transmembrane region" description="Helical" evidence="10">
    <location>
        <begin position="199"/>
        <end position="218"/>
    </location>
</feature>
<dbReference type="PIRSF" id="PIRSF006603">
    <property type="entry name" value="DinF"/>
    <property type="match status" value="1"/>
</dbReference>
<dbReference type="EMBL" id="CBAT010000040">
    <property type="protein sequence ID" value="CCZ86525.1"/>
    <property type="molecule type" value="Genomic_DNA"/>
</dbReference>
<keyword evidence="5 10" id="KW-0812">Transmembrane</keyword>
<dbReference type="InterPro" id="IPR050222">
    <property type="entry name" value="MATE_MdtK"/>
</dbReference>
<comment type="caution">
    <text evidence="11">The sequence shown here is derived from an EMBL/GenBank/DDBJ whole genome shotgun (WGS) entry which is preliminary data.</text>
</comment>
<evidence type="ECO:0000256" key="6">
    <source>
        <dbReference type="ARBA" id="ARBA00022989"/>
    </source>
</evidence>
<feature type="transmembrane region" description="Helical" evidence="10">
    <location>
        <begin position="449"/>
        <end position="470"/>
    </location>
</feature>
<dbReference type="GO" id="GO:0005886">
    <property type="term" value="C:plasma membrane"/>
    <property type="evidence" value="ECO:0007669"/>
    <property type="project" value="UniProtKB-SubCell"/>
</dbReference>
<proteinExistence type="predicted"/>
<dbReference type="CDD" id="cd13138">
    <property type="entry name" value="MATE_yoeA_like"/>
    <property type="match status" value="1"/>
</dbReference>
<evidence type="ECO:0000256" key="4">
    <source>
        <dbReference type="ARBA" id="ARBA00022475"/>
    </source>
</evidence>
<dbReference type="GO" id="GO:0006811">
    <property type="term" value="P:monoatomic ion transport"/>
    <property type="evidence" value="ECO:0007669"/>
    <property type="project" value="UniProtKB-KW"/>
</dbReference>
<dbReference type="AlphaFoldDB" id="R5V855"/>
<keyword evidence="6 10" id="KW-1133">Transmembrane helix</keyword>
<evidence type="ECO:0000313" key="12">
    <source>
        <dbReference type="Proteomes" id="UP000018372"/>
    </source>
</evidence>